<protein>
    <submittedName>
        <fullName evidence="16">Uncharacterized protein</fullName>
    </submittedName>
</protein>
<evidence type="ECO:0000256" key="8">
    <source>
        <dbReference type="ARBA" id="ARBA00023163"/>
    </source>
</evidence>
<dbReference type="PRINTS" id="PR00047">
    <property type="entry name" value="STROIDFINGER"/>
</dbReference>
<dbReference type="SMART" id="SM00399">
    <property type="entry name" value="ZnF_C4"/>
    <property type="match status" value="1"/>
</dbReference>
<dbReference type="PROSITE" id="PS51030">
    <property type="entry name" value="NUCLEAR_REC_DBD_2"/>
    <property type="match status" value="1"/>
</dbReference>
<keyword evidence="3 11" id="KW-0479">Metal-binding</keyword>
<evidence type="ECO:0000256" key="10">
    <source>
        <dbReference type="ARBA" id="ARBA00023242"/>
    </source>
</evidence>
<dbReference type="Gene3D" id="1.10.565.10">
    <property type="entry name" value="Retinoid X Receptor"/>
    <property type="match status" value="1"/>
</dbReference>
<keyword evidence="8 11" id="KW-0804">Transcription</keyword>
<evidence type="ECO:0000313" key="15">
    <source>
        <dbReference type="Proteomes" id="UP000887566"/>
    </source>
</evidence>
<comment type="similarity">
    <text evidence="2 11">Belongs to the nuclear hormone receptor family.</text>
</comment>
<dbReference type="AlphaFoldDB" id="A0A914XI70"/>
<feature type="domain" description="NR LBD" evidence="14">
    <location>
        <begin position="185"/>
        <end position="400"/>
    </location>
</feature>
<dbReference type="CDD" id="cd06960">
    <property type="entry name" value="NR_DBD_HNF4A"/>
    <property type="match status" value="1"/>
</dbReference>
<dbReference type="InterPro" id="IPR013088">
    <property type="entry name" value="Znf_NHR/GATA"/>
</dbReference>
<keyword evidence="9 11" id="KW-0675">Receptor</keyword>
<accession>A0A914XI70</accession>
<dbReference type="SMART" id="SM00430">
    <property type="entry name" value="HOLI"/>
    <property type="match status" value="1"/>
</dbReference>
<dbReference type="InterPro" id="IPR035500">
    <property type="entry name" value="NHR-like_dom_sf"/>
</dbReference>
<dbReference type="InterPro" id="IPR052499">
    <property type="entry name" value="C.elegans_NHRs"/>
</dbReference>
<keyword evidence="4 11" id="KW-0863">Zinc-finger</keyword>
<evidence type="ECO:0000256" key="5">
    <source>
        <dbReference type="ARBA" id="ARBA00022833"/>
    </source>
</evidence>
<evidence type="ECO:0000259" key="14">
    <source>
        <dbReference type="PROSITE" id="PS51843"/>
    </source>
</evidence>
<dbReference type="Pfam" id="PF00105">
    <property type="entry name" value="zf-C4"/>
    <property type="match status" value="1"/>
</dbReference>
<dbReference type="InterPro" id="IPR049636">
    <property type="entry name" value="HNF4-like_DBD"/>
</dbReference>
<evidence type="ECO:0000256" key="12">
    <source>
        <dbReference type="SAM" id="MobiDB-lite"/>
    </source>
</evidence>
<dbReference type="GO" id="GO:0000978">
    <property type="term" value="F:RNA polymerase II cis-regulatory region sequence-specific DNA binding"/>
    <property type="evidence" value="ECO:0007669"/>
    <property type="project" value="InterPro"/>
</dbReference>
<sequence>MNGPNEQVFSVTRSPQSDAPKRAGLTCRVCGDVANCKHYGVNACNGCKGFFRRSVTRNSIYKCRRDGSCQIAKEQRNSCRACRLQQCIDAGMNPRAVQFELDPIQLNKSTDSPGKASPSCRPKEESTLAIPRKSSSKFTEAAMQTDHDESIFLKGLSAALVVINERIVKNKSSSEIDVNLEDDCEKETITLAVAFEHPTRVHPRTDLHFSPDRLATTEDAMNHYRRCLVIHFDWIKSLDDFISLSHADQLSLAKDRFSACTWWMIGYKSVKSGCDGCCFSNGTYYPLNRDLQPLSDASDCVGYFFDRLVKPMRKLAVDETEYCLLRVICLFTQDSTVVSDAGLVRIRSSREKYILALFNHQAKRNEHTSSLEAAGRLAELLLFVSVLSVSFHISRCRLIC</sequence>
<keyword evidence="10 11" id="KW-0539">Nucleus</keyword>
<evidence type="ECO:0000256" key="9">
    <source>
        <dbReference type="ARBA" id="ARBA00023170"/>
    </source>
</evidence>
<evidence type="ECO:0000256" key="7">
    <source>
        <dbReference type="ARBA" id="ARBA00023125"/>
    </source>
</evidence>
<keyword evidence="5 11" id="KW-0862">Zinc</keyword>
<dbReference type="CDD" id="cd06157">
    <property type="entry name" value="NR_LBD"/>
    <property type="match status" value="1"/>
</dbReference>
<keyword evidence="15" id="KW-1185">Reference proteome</keyword>
<dbReference type="Pfam" id="PF00104">
    <property type="entry name" value="Hormone_recep"/>
    <property type="match status" value="1"/>
</dbReference>
<evidence type="ECO:0000256" key="4">
    <source>
        <dbReference type="ARBA" id="ARBA00022771"/>
    </source>
</evidence>
<keyword evidence="7 11" id="KW-0238">DNA-binding</keyword>
<dbReference type="PANTHER" id="PTHR47630">
    <property type="entry name" value="NUCLEAR HORMONE RECEPTOR FAMILY-RELATED-RELATED"/>
    <property type="match status" value="1"/>
</dbReference>
<dbReference type="PROSITE" id="PS00031">
    <property type="entry name" value="NUCLEAR_REC_DBD_1"/>
    <property type="match status" value="1"/>
</dbReference>
<keyword evidence="6 11" id="KW-0805">Transcription regulation</keyword>
<dbReference type="PROSITE" id="PS51843">
    <property type="entry name" value="NR_LBD"/>
    <property type="match status" value="1"/>
</dbReference>
<reference evidence="16" key="1">
    <citation type="submission" date="2022-11" db="UniProtKB">
        <authorList>
            <consortium name="WormBaseParasite"/>
        </authorList>
    </citation>
    <scope>IDENTIFICATION</scope>
</reference>
<evidence type="ECO:0000256" key="2">
    <source>
        <dbReference type="ARBA" id="ARBA00005993"/>
    </source>
</evidence>
<evidence type="ECO:0000313" key="16">
    <source>
        <dbReference type="WBParaSite" id="PSAMB.scaffold846size40319.g9131.t1"/>
    </source>
</evidence>
<dbReference type="Gene3D" id="3.30.50.10">
    <property type="entry name" value="Erythroid Transcription Factor GATA-1, subunit A"/>
    <property type="match status" value="1"/>
</dbReference>
<proteinExistence type="inferred from homology"/>
<comment type="subcellular location">
    <subcellularLocation>
        <location evidence="1 11">Nucleus</location>
    </subcellularLocation>
</comment>
<evidence type="ECO:0000256" key="11">
    <source>
        <dbReference type="RuleBase" id="RU004334"/>
    </source>
</evidence>
<evidence type="ECO:0000256" key="1">
    <source>
        <dbReference type="ARBA" id="ARBA00004123"/>
    </source>
</evidence>
<dbReference type="GO" id="GO:0003700">
    <property type="term" value="F:DNA-binding transcription factor activity"/>
    <property type="evidence" value="ECO:0007669"/>
    <property type="project" value="InterPro"/>
</dbReference>
<dbReference type="WBParaSite" id="PSAMB.scaffold846size40319.g9131.t1">
    <property type="protein sequence ID" value="PSAMB.scaffold846size40319.g9131.t1"/>
    <property type="gene ID" value="PSAMB.scaffold846size40319.g9131"/>
</dbReference>
<dbReference type="PRINTS" id="PR00398">
    <property type="entry name" value="STRDHORMONER"/>
</dbReference>
<dbReference type="InterPro" id="IPR001628">
    <property type="entry name" value="Znf_hrmn_rcpt"/>
</dbReference>
<dbReference type="SUPFAM" id="SSF57716">
    <property type="entry name" value="Glucocorticoid receptor-like (DNA-binding domain)"/>
    <property type="match status" value="1"/>
</dbReference>
<feature type="domain" description="Nuclear receptor" evidence="13">
    <location>
        <begin position="24"/>
        <end position="99"/>
    </location>
</feature>
<evidence type="ECO:0000259" key="13">
    <source>
        <dbReference type="PROSITE" id="PS51030"/>
    </source>
</evidence>
<dbReference type="SUPFAM" id="SSF48508">
    <property type="entry name" value="Nuclear receptor ligand-binding domain"/>
    <property type="match status" value="1"/>
</dbReference>
<dbReference type="GO" id="GO:0008270">
    <property type="term" value="F:zinc ion binding"/>
    <property type="evidence" value="ECO:0007669"/>
    <property type="project" value="UniProtKB-KW"/>
</dbReference>
<dbReference type="FunFam" id="3.30.50.10:FF:000030">
    <property type="entry name" value="Nuclear Hormone Receptor family"/>
    <property type="match status" value="1"/>
</dbReference>
<dbReference type="Proteomes" id="UP000887566">
    <property type="component" value="Unplaced"/>
</dbReference>
<name>A0A914XI70_9BILA</name>
<dbReference type="InterPro" id="IPR000536">
    <property type="entry name" value="Nucl_hrmn_rcpt_lig-bd"/>
</dbReference>
<evidence type="ECO:0000256" key="3">
    <source>
        <dbReference type="ARBA" id="ARBA00022723"/>
    </source>
</evidence>
<evidence type="ECO:0000256" key="6">
    <source>
        <dbReference type="ARBA" id="ARBA00023015"/>
    </source>
</evidence>
<dbReference type="GO" id="GO:0005634">
    <property type="term" value="C:nucleus"/>
    <property type="evidence" value="ECO:0007669"/>
    <property type="project" value="UniProtKB-SubCell"/>
</dbReference>
<feature type="region of interest" description="Disordered" evidence="12">
    <location>
        <begin position="106"/>
        <end position="126"/>
    </location>
</feature>
<dbReference type="InterPro" id="IPR001723">
    <property type="entry name" value="Nuclear_hrmn_rcpt"/>
</dbReference>
<organism evidence="15 16">
    <name type="scientific">Plectus sambesii</name>
    <dbReference type="NCBI Taxonomy" id="2011161"/>
    <lineage>
        <taxon>Eukaryota</taxon>
        <taxon>Metazoa</taxon>
        <taxon>Ecdysozoa</taxon>
        <taxon>Nematoda</taxon>
        <taxon>Chromadorea</taxon>
        <taxon>Plectida</taxon>
        <taxon>Plectina</taxon>
        <taxon>Plectoidea</taxon>
        <taxon>Plectidae</taxon>
        <taxon>Plectus</taxon>
    </lineage>
</organism>